<feature type="region of interest" description="Disordered" evidence="5">
    <location>
        <begin position="68"/>
        <end position="100"/>
    </location>
</feature>
<keyword evidence="3" id="KW-0804">Transcription</keyword>
<evidence type="ECO:0000256" key="3">
    <source>
        <dbReference type="ARBA" id="ARBA00023163"/>
    </source>
</evidence>
<dbReference type="GO" id="GO:0001080">
    <property type="term" value="P:nitrogen catabolite activation of transcription from RNA polymerase II promoter"/>
    <property type="evidence" value="ECO:0007669"/>
    <property type="project" value="TreeGrafter"/>
</dbReference>
<dbReference type="GO" id="GO:0003677">
    <property type="term" value="F:DNA binding"/>
    <property type="evidence" value="ECO:0007669"/>
    <property type="project" value="UniProtKB-KW"/>
</dbReference>
<dbReference type="InterPro" id="IPR050797">
    <property type="entry name" value="Carb_Metab_Trans_Reg"/>
</dbReference>
<feature type="compositionally biased region" description="Polar residues" evidence="5">
    <location>
        <begin position="81"/>
        <end position="93"/>
    </location>
</feature>
<dbReference type="SUPFAM" id="SSF57701">
    <property type="entry name" value="Zn2/Cys6 DNA-binding domain"/>
    <property type="match status" value="1"/>
</dbReference>
<feature type="region of interest" description="Disordered" evidence="5">
    <location>
        <begin position="1"/>
        <end position="26"/>
    </location>
</feature>
<dbReference type="SMART" id="SM00066">
    <property type="entry name" value="GAL4"/>
    <property type="match status" value="1"/>
</dbReference>
<dbReference type="InterPro" id="IPR001138">
    <property type="entry name" value="Zn2Cys6_DnaBD"/>
</dbReference>
<accession>A0A9W9VIW3</accession>
<evidence type="ECO:0000313" key="7">
    <source>
        <dbReference type="EMBL" id="KAJ5382449.1"/>
    </source>
</evidence>
<dbReference type="GO" id="GO:0000981">
    <property type="term" value="F:DNA-binding transcription factor activity, RNA polymerase II-specific"/>
    <property type="evidence" value="ECO:0007669"/>
    <property type="project" value="InterPro"/>
</dbReference>
<dbReference type="PANTHER" id="PTHR31668:SF4">
    <property type="entry name" value="TRANSCRIPTIONAL ACTIVATOR PROTEIN DAL81"/>
    <property type="match status" value="1"/>
</dbReference>
<dbReference type="RefSeq" id="XP_056582225.1">
    <property type="nucleotide sequence ID" value="XM_056718090.1"/>
</dbReference>
<keyword evidence="2" id="KW-0238">DNA-binding</keyword>
<keyword evidence="8" id="KW-1185">Reference proteome</keyword>
<dbReference type="GeneID" id="81457273"/>
<gene>
    <name evidence="7" type="ORF">N7517_000360</name>
</gene>
<dbReference type="OrthoDB" id="4330117at2759"/>
<evidence type="ECO:0000313" key="8">
    <source>
        <dbReference type="Proteomes" id="UP001147752"/>
    </source>
</evidence>
<comment type="caution">
    <text evidence="7">The sequence shown here is derived from an EMBL/GenBank/DDBJ whole genome shotgun (WGS) entry which is preliminary data.</text>
</comment>
<dbReference type="GO" id="GO:0008270">
    <property type="term" value="F:zinc ion binding"/>
    <property type="evidence" value="ECO:0007669"/>
    <property type="project" value="InterPro"/>
</dbReference>
<dbReference type="Proteomes" id="UP001147752">
    <property type="component" value="Unassembled WGS sequence"/>
</dbReference>
<organism evidence="7 8">
    <name type="scientific">Penicillium concentricum</name>
    <dbReference type="NCBI Taxonomy" id="293559"/>
    <lineage>
        <taxon>Eukaryota</taxon>
        <taxon>Fungi</taxon>
        <taxon>Dikarya</taxon>
        <taxon>Ascomycota</taxon>
        <taxon>Pezizomycotina</taxon>
        <taxon>Eurotiomycetes</taxon>
        <taxon>Eurotiomycetidae</taxon>
        <taxon>Eurotiales</taxon>
        <taxon>Aspergillaceae</taxon>
        <taxon>Penicillium</taxon>
    </lineage>
</organism>
<dbReference type="AlphaFoldDB" id="A0A9W9VIW3"/>
<dbReference type="EMBL" id="JAPZBT010000001">
    <property type="protein sequence ID" value="KAJ5382449.1"/>
    <property type="molecule type" value="Genomic_DNA"/>
</dbReference>
<evidence type="ECO:0000259" key="6">
    <source>
        <dbReference type="PROSITE" id="PS50048"/>
    </source>
</evidence>
<dbReference type="Gene3D" id="4.10.240.10">
    <property type="entry name" value="Zn(2)-C6 fungal-type DNA-binding domain"/>
    <property type="match status" value="1"/>
</dbReference>
<proteinExistence type="predicted"/>
<feature type="domain" description="Zn(2)-C6 fungal-type" evidence="6">
    <location>
        <begin position="27"/>
        <end position="59"/>
    </location>
</feature>
<dbReference type="PROSITE" id="PS50048">
    <property type="entry name" value="ZN2_CY6_FUNGAL_2"/>
    <property type="match status" value="1"/>
</dbReference>
<keyword evidence="4" id="KW-0539">Nucleus</keyword>
<keyword evidence="1" id="KW-0805">Transcription regulation</keyword>
<dbReference type="InterPro" id="IPR036864">
    <property type="entry name" value="Zn2-C6_fun-type_DNA-bd_sf"/>
</dbReference>
<evidence type="ECO:0000256" key="1">
    <source>
        <dbReference type="ARBA" id="ARBA00023015"/>
    </source>
</evidence>
<reference evidence="7" key="2">
    <citation type="journal article" date="2023" name="IMA Fungus">
        <title>Comparative genomic study of the Penicillium genus elucidates a diverse pangenome and 15 lateral gene transfer events.</title>
        <authorList>
            <person name="Petersen C."/>
            <person name="Sorensen T."/>
            <person name="Nielsen M.R."/>
            <person name="Sondergaard T.E."/>
            <person name="Sorensen J.L."/>
            <person name="Fitzpatrick D.A."/>
            <person name="Frisvad J.C."/>
            <person name="Nielsen K.L."/>
        </authorList>
    </citation>
    <scope>NUCLEOTIDE SEQUENCE</scope>
    <source>
        <strain evidence="7">IBT 3081</strain>
    </source>
</reference>
<protein>
    <recommendedName>
        <fullName evidence="6">Zn(2)-C6 fungal-type domain-containing protein</fullName>
    </recommendedName>
</protein>
<dbReference type="Pfam" id="PF00172">
    <property type="entry name" value="Zn_clus"/>
    <property type="match status" value="1"/>
</dbReference>
<evidence type="ECO:0000256" key="5">
    <source>
        <dbReference type="SAM" id="MobiDB-lite"/>
    </source>
</evidence>
<evidence type="ECO:0000256" key="4">
    <source>
        <dbReference type="ARBA" id="ARBA00023242"/>
    </source>
</evidence>
<evidence type="ECO:0000256" key="2">
    <source>
        <dbReference type="ARBA" id="ARBA00023125"/>
    </source>
</evidence>
<dbReference type="PANTHER" id="PTHR31668">
    <property type="entry name" value="GLUCOSE TRANSPORT TRANSCRIPTION REGULATOR RGT1-RELATED-RELATED"/>
    <property type="match status" value="1"/>
</dbReference>
<reference evidence="7" key="1">
    <citation type="submission" date="2022-12" db="EMBL/GenBank/DDBJ databases">
        <authorList>
            <person name="Petersen C."/>
        </authorList>
    </citation>
    <scope>NUCLEOTIDE SEQUENCE</scope>
    <source>
        <strain evidence="7">IBT 3081</strain>
    </source>
</reference>
<dbReference type="PROSITE" id="PS00463">
    <property type="entry name" value="ZN2_CY6_FUNGAL_1"/>
    <property type="match status" value="1"/>
</dbReference>
<name>A0A9W9VIW3_9EURO</name>
<dbReference type="CDD" id="cd00067">
    <property type="entry name" value="GAL4"/>
    <property type="match status" value="1"/>
</dbReference>
<sequence>MTAGQTTGELAAAETPPAPSSLPHRQSCDRCHKQKLRCIREPNTGVCDRCLRKRAQCVYSFSLPKGRPTMYRSGGAGGTVRSGTASAPLNSRPTSPPVEPVKPVCKYLEIPDRIGLLDSDQKLTLGTEASGTNIDVDESNVTKDTTQVPNPTTNENPVLTGVMDNGPRLEQLNWDDMQLDGEWNSQDPTQVDKLLTSLGAFCNDGSAPDAHTQSSPDQLHFQLNTSNLHAYDHGQPAGGFFQSHDIGRGEMDRGMGDSTTNMGLEKPVHIPSIAVTQLSQLSMDLALLRYTSYNMAKVAESPSCHMPNDRRIPLIDSSAFEFVSTWLAHGQGFAGMNPLAPGCETQVPYPTPISETGTCAGRTLREVFCSSQRLLEILGQLQFSLMVEINPYPSPIITPPERPSTAVSGGDSGSLGLPNGSGIAGRSVPCPSPANGTMQVIHYLVMACEALLLEIYVAVLVALQHEAYSSNNGTVMGDVRLVLVVELCSYLIERQLQAVDSYLTPQNRLNPHLVSGSVPGKFDIPGGPENLDKDRDMLNDLRNQVQERLGHLRQTLRCR</sequence>
<dbReference type="GO" id="GO:0005634">
    <property type="term" value="C:nucleus"/>
    <property type="evidence" value="ECO:0007669"/>
    <property type="project" value="TreeGrafter"/>
</dbReference>